<accession>A0A4Y6Q068</accession>
<keyword evidence="2 5" id="KW-0812">Transmembrane</keyword>
<feature type="transmembrane region" description="Helical" evidence="5">
    <location>
        <begin position="45"/>
        <end position="63"/>
    </location>
</feature>
<sequence length="294" mass="31410">MDAFDWALVLQTIFVIGAMAFIGLSVSWQQVVELLRQRKQFTRGFIANMVLTPLLAVLLILVFDLPVDAQVALLLLGLAPGGMNMLQFTTKIEGRLAHAAAALLVMTVIALLIVPLVIVFVPLPREPGEVTVLGTVVAVLAAVVAPMALGAAVRHRWPETARKVARPINLVSTIAFVAAIIVSASVKKEAAQVLTPTVLLVLVLFVAGTLLIGWAMGGRDPVRRQFLATVTSIRNAGLVLLVAMVIFPRAGVDLVVLAYTMLIIPPNAVLTITKMVQGKRRQKRALKGSELTGG</sequence>
<feature type="transmembrane region" description="Helical" evidence="5">
    <location>
        <begin position="6"/>
        <end position="24"/>
    </location>
</feature>
<keyword evidence="3 5" id="KW-1133">Transmembrane helix</keyword>
<feature type="transmembrane region" description="Helical" evidence="5">
    <location>
        <begin position="100"/>
        <end position="124"/>
    </location>
</feature>
<dbReference type="PANTHER" id="PTHR10361">
    <property type="entry name" value="SODIUM-BILE ACID COTRANSPORTER"/>
    <property type="match status" value="1"/>
</dbReference>
<dbReference type="Pfam" id="PF01758">
    <property type="entry name" value="SBF"/>
    <property type="match status" value="1"/>
</dbReference>
<organism evidence="6 7">
    <name type="scientific">Persicimonas caeni</name>
    <dbReference type="NCBI Taxonomy" id="2292766"/>
    <lineage>
        <taxon>Bacteria</taxon>
        <taxon>Deltaproteobacteria</taxon>
        <taxon>Bradymonadales</taxon>
        <taxon>Bradymonadaceae</taxon>
        <taxon>Persicimonas</taxon>
    </lineage>
</organism>
<evidence type="ECO:0000256" key="2">
    <source>
        <dbReference type="ARBA" id="ARBA00022692"/>
    </source>
</evidence>
<evidence type="ECO:0000256" key="4">
    <source>
        <dbReference type="ARBA" id="ARBA00023136"/>
    </source>
</evidence>
<evidence type="ECO:0008006" key="8">
    <source>
        <dbReference type="Google" id="ProtNLM"/>
    </source>
</evidence>
<evidence type="ECO:0000313" key="6">
    <source>
        <dbReference type="EMBL" id="QDG53829.1"/>
    </source>
</evidence>
<evidence type="ECO:0000256" key="5">
    <source>
        <dbReference type="SAM" id="Phobius"/>
    </source>
</evidence>
<dbReference type="AlphaFoldDB" id="A0A4Y6Q068"/>
<comment type="subcellular location">
    <subcellularLocation>
        <location evidence="1">Membrane</location>
        <topology evidence="1">Multi-pass membrane protein</topology>
    </subcellularLocation>
</comment>
<dbReference type="GO" id="GO:0016020">
    <property type="term" value="C:membrane"/>
    <property type="evidence" value="ECO:0007669"/>
    <property type="project" value="UniProtKB-SubCell"/>
</dbReference>
<dbReference type="Gene3D" id="1.20.1530.20">
    <property type="match status" value="1"/>
</dbReference>
<feature type="transmembrane region" description="Helical" evidence="5">
    <location>
        <begin position="226"/>
        <end position="248"/>
    </location>
</feature>
<keyword evidence="7" id="KW-1185">Reference proteome</keyword>
<dbReference type="RefSeq" id="WP_141200283.1">
    <property type="nucleotide sequence ID" value="NZ_CP041186.1"/>
</dbReference>
<feature type="transmembrane region" description="Helical" evidence="5">
    <location>
        <begin position="254"/>
        <end position="273"/>
    </location>
</feature>
<feature type="transmembrane region" description="Helical" evidence="5">
    <location>
        <begin position="69"/>
        <end position="88"/>
    </location>
</feature>
<feature type="transmembrane region" description="Helical" evidence="5">
    <location>
        <begin position="164"/>
        <end position="184"/>
    </location>
</feature>
<feature type="transmembrane region" description="Helical" evidence="5">
    <location>
        <begin position="130"/>
        <end position="152"/>
    </location>
</feature>
<feature type="transmembrane region" description="Helical" evidence="5">
    <location>
        <begin position="190"/>
        <end position="214"/>
    </location>
</feature>
<dbReference type="InterPro" id="IPR002657">
    <property type="entry name" value="BilAc:Na_symport/Acr3"/>
</dbReference>
<evidence type="ECO:0000256" key="3">
    <source>
        <dbReference type="ARBA" id="ARBA00022989"/>
    </source>
</evidence>
<dbReference type="EMBL" id="CP041186">
    <property type="protein sequence ID" value="QDG53829.1"/>
    <property type="molecule type" value="Genomic_DNA"/>
</dbReference>
<dbReference type="PANTHER" id="PTHR10361:SF28">
    <property type="entry name" value="P3 PROTEIN-RELATED"/>
    <property type="match status" value="1"/>
</dbReference>
<reference evidence="6 7" key="1">
    <citation type="submission" date="2019-06" db="EMBL/GenBank/DDBJ databases">
        <title>Persicimonas caeni gen. nov., sp. nov., a predatory bacterium isolated from solar saltern.</title>
        <authorList>
            <person name="Wang S."/>
        </authorList>
    </citation>
    <scope>NUCLEOTIDE SEQUENCE [LARGE SCALE GENOMIC DNA]</scope>
    <source>
        <strain evidence="6 7">YN101</strain>
    </source>
</reference>
<proteinExistence type="predicted"/>
<dbReference type="InterPro" id="IPR038770">
    <property type="entry name" value="Na+/solute_symporter_sf"/>
</dbReference>
<keyword evidence="4 5" id="KW-0472">Membrane</keyword>
<protein>
    <recommendedName>
        <fullName evidence="8">Bile acid:sodium symporter family protein</fullName>
    </recommendedName>
</protein>
<dbReference type="OrthoDB" id="10012037at2"/>
<name>A0A4Y6Q068_PERCE</name>
<dbReference type="Proteomes" id="UP000315995">
    <property type="component" value="Chromosome"/>
</dbReference>
<evidence type="ECO:0000256" key="1">
    <source>
        <dbReference type="ARBA" id="ARBA00004141"/>
    </source>
</evidence>
<accession>A0A5B8YB07</accession>
<gene>
    <name evidence="6" type="ORF">FIV42_24710</name>
</gene>
<dbReference type="InterPro" id="IPR004710">
    <property type="entry name" value="Bilac:Na_transpt"/>
</dbReference>
<evidence type="ECO:0000313" key="7">
    <source>
        <dbReference type="Proteomes" id="UP000315995"/>
    </source>
</evidence>